<feature type="domain" description="Amidase" evidence="3">
    <location>
        <begin position="95"/>
        <end position="532"/>
    </location>
</feature>
<dbReference type="Pfam" id="PF01425">
    <property type="entry name" value="Amidase"/>
    <property type="match status" value="1"/>
</dbReference>
<reference evidence="4 5" key="1">
    <citation type="submission" date="2018-07" db="EMBL/GenBank/DDBJ databases">
        <title>Genomic Encyclopedia of Type Strains, Phase IV (KMG-IV): sequencing the most valuable type-strain genomes for metagenomic binning, comparative biology and taxonomic classification.</title>
        <authorList>
            <person name="Goeker M."/>
        </authorList>
    </citation>
    <scope>NUCLEOTIDE SEQUENCE [LARGE SCALE GENOMIC DNA]</scope>
    <source>
        <strain evidence="4 5">DSM 16500</strain>
    </source>
</reference>
<dbReference type="AlphaFoldDB" id="A0A370GFF9"/>
<feature type="signal peptide" evidence="2">
    <location>
        <begin position="1"/>
        <end position="19"/>
    </location>
</feature>
<dbReference type="PANTHER" id="PTHR42678">
    <property type="entry name" value="AMIDASE"/>
    <property type="match status" value="1"/>
</dbReference>
<dbReference type="Proteomes" id="UP000254720">
    <property type="component" value="Unassembled WGS sequence"/>
</dbReference>
<evidence type="ECO:0000313" key="4">
    <source>
        <dbReference type="EMBL" id="RDI42538.1"/>
    </source>
</evidence>
<gene>
    <name evidence="4" type="ORF">C8D86_1147</name>
</gene>
<keyword evidence="5" id="KW-1185">Reference proteome</keyword>
<feature type="chain" id="PRO_5016852980" evidence="2">
    <location>
        <begin position="20"/>
        <end position="624"/>
    </location>
</feature>
<dbReference type="InterPro" id="IPR023631">
    <property type="entry name" value="Amidase_dom"/>
</dbReference>
<dbReference type="RefSeq" id="WP_114834608.1">
    <property type="nucleotide sequence ID" value="NZ_LR699115.1"/>
</dbReference>
<evidence type="ECO:0000259" key="3">
    <source>
        <dbReference type="Pfam" id="PF01425"/>
    </source>
</evidence>
<dbReference type="PANTHER" id="PTHR42678:SF34">
    <property type="entry name" value="OS04G0183300 PROTEIN"/>
    <property type="match status" value="1"/>
</dbReference>
<protein>
    <submittedName>
        <fullName evidence="4">Aspartyl-tRNA(Asn)/glutamyl-tRNA(Gln) amidotransferase subunit A</fullName>
    </submittedName>
</protein>
<evidence type="ECO:0000256" key="2">
    <source>
        <dbReference type="SAM" id="SignalP"/>
    </source>
</evidence>
<proteinExistence type="predicted"/>
<sequence length="624" mass="67666">MKLSILLMWFLWMVGVAHAQALPQTGSATPQPPTSPQSLTSSVPVAVVATEPVPAPIPPPAPQPNPVSSLPLLEEATIATIHEAIQTGKLTCEQLVNAYLDRIKNYNLSTAMMAPINAITEINPFVLEDAKQLDKQYMNTHQLAGKLHCIPVLLKDNVDTYDMTSTSGSFALLGNQPVKDAFLVSQLRKAGAILLGKGTMDEFASGLSGISSRSGRTGNAYNPSQNPGGSSSGPAAAVSANFVMIGIGTDNSGSVRVPAAFNGIVGLRPTMGLISRSGIFPRGNIDGIAGPLTRTVADLATVLDVVAQPDPGDKTTLNMQRPATYTAFLNANGLQGKRIGIIRRAGKFDPYKSMPKEVQAEIEKAVAKMQELGATVVLEVNLPAFNNDRKLNEAGEVQDVNEYLDTYPATRRNFRDICESDRTRTFGSVNDCLQFMKKLPKRNSERHTEVLELLANNRQYVEKMMETEHLDALMMPIASTGVATYDDFKVNTWQAPVSSNAGLPSLSFNIGYINQMPVGIELIGKAYSENTLIEMAYAYEKHAPPRLKPILPVSNPFTASLSIAGMNNLFTLLGARTYQYVLKNGTREDLTAENFRRIAADTLSKFAEKNENVQQPVAIQQQEI</sequence>
<dbReference type="InterPro" id="IPR036928">
    <property type="entry name" value="AS_sf"/>
</dbReference>
<name>A0A370GFF9_9COXI</name>
<feature type="region of interest" description="Disordered" evidence="1">
    <location>
        <begin position="212"/>
        <end position="233"/>
    </location>
</feature>
<dbReference type="GO" id="GO:0016740">
    <property type="term" value="F:transferase activity"/>
    <property type="evidence" value="ECO:0007669"/>
    <property type="project" value="UniProtKB-KW"/>
</dbReference>
<dbReference type="Gene3D" id="3.90.1300.10">
    <property type="entry name" value="Amidase signature (AS) domain"/>
    <property type="match status" value="1"/>
</dbReference>
<keyword evidence="2" id="KW-0732">Signal</keyword>
<dbReference type="EMBL" id="QQAX01000014">
    <property type="protein sequence ID" value="RDI42538.1"/>
    <property type="molecule type" value="Genomic_DNA"/>
</dbReference>
<dbReference type="SUPFAM" id="SSF75304">
    <property type="entry name" value="Amidase signature (AS) enzymes"/>
    <property type="match status" value="1"/>
</dbReference>
<dbReference type="OrthoDB" id="9811471at2"/>
<comment type="caution">
    <text evidence="4">The sequence shown here is derived from an EMBL/GenBank/DDBJ whole genome shotgun (WGS) entry which is preliminary data.</text>
</comment>
<evidence type="ECO:0000313" key="5">
    <source>
        <dbReference type="Proteomes" id="UP000254720"/>
    </source>
</evidence>
<organism evidence="4 5">
    <name type="scientific">Aquicella lusitana</name>
    <dbReference type="NCBI Taxonomy" id="254246"/>
    <lineage>
        <taxon>Bacteria</taxon>
        <taxon>Pseudomonadati</taxon>
        <taxon>Pseudomonadota</taxon>
        <taxon>Gammaproteobacteria</taxon>
        <taxon>Legionellales</taxon>
        <taxon>Coxiellaceae</taxon>
        <taxon>Aquicella</taxon>
    </lineage>
</organism>
<accession>A0A370GFF9</accession>
<keyword evidence="4" id="KW-0808">Transferase</keyword>
<evidence type="ECO:0000256" key="1">
    <source>
        <dbReference type="SAM" id="MobiDB-lite"/>
    </source>
</evidence>